<dbReference type="SUPFAM" id="SSF81340">
    <property type="entry name" value="Clc chloride channel"/>
    <property type="match status" value="1"/>
</dbReference>
<sequence>MSHELLAAGAAVGVACTFSTPIGAGRAASHQYHTPPTRAFRIRSAEKARRQPSGGYHFEY</sequence>
<dbReference type="EMBL" id="KZ351926">
    <property type="protein sequence ID" value="PIO62582.1"/>
    <property type="molecule type" value="Genomic_DNA"/>
</dbReference>
<gene>
    <name evidence="1" type="ORF">TELCIR_15856</name>
</gene>
<name>A0A2G9TYR1_TELCI</name>
<dbReference type="Proteomes" id="UP000230423">
    <property type="component" value="Unassembled WGS sequence"/>
</dbReference>
<dbReference type="InterPro" id="IPR014743">
    <property type="entry name" value="Cl-channel_core"/>
</dbReference>
<accession>A0A2G9TYR1</accession>
<proteinExistence type="predicted"/>
<evidence type="ECO:0000313" key="1">
    <source>
        <dbReference type="EMBL" id="PIO62582.1"/>
    </source>
</evidence>
<organism evidence="1 2">
    <name type="scientific">Teladorsagia circumcincta</name>
    <name type="common">Brown stomach worm</name>
    <name type="synonym">Ostertagia circumcincta</name>
    <dbReference type="NCBI Taxonomy" id="45464"/>
    <lineage>
        <taxon>Eukaryota</taxon>
        <taxon>Metazoa</taxon>
        <taxon>Ecdysozoa</taxon>
        <taxon>Nematoda</taxon>
        <taxon>Chromadorea</taxon>
        <taxon>Rhabditida</taxon>
        <taxon>Rhabditina</taxon>
        <taxon>Rhabditomorpha</taxon>
        <taxon>Strongyloidea</taxon>
        <taxon>Trichostrongylidae</taxon>
        <taxon>Teladorsagia</taxon>
    </lineage>
</organism>
<evidence type="ECO:0000313" key="2">
    <source>
        <dbReference type="Proteomes" id="UP000230423"/>
    </source>
</evidence>
<reference evidence="1 2" key="1">
    <citation type="submission" date="2015-09" db="EMBL/GenBank/DDBJ databases">
        <title>Draft genome of the parasitic nematode Teladorsagia circumcincta isolate WARC Sus (inbred).</title>
        <authorList>
            <person name="Mitreva M."/>
        </authorList>
    </citation>
    <scope>NUCLEOTIDE SEQUENCE [LARGE SCALE GENOMIC DNA]</scope>
    <source>
        <strain evidence="1 2">S</strain>
    </source>
</reference>
<keyword evidence="2" id="KW-1185">Reference proteome</keyword>
<dbReference type="Gene3D" id="1.10.3080.10">
    <property type="entry name" value="Clc chloride channel"/>
    <property type="match status" value="1"/>
</dbReference>
<protein>
    <submittedName>
        <fullName evidence="1">Uncharacterized protein</fullName>
    </submittedName>
</protein>
<dbReference type="AlphaFoldDB" id="A0A2G9TYR1"/>